<dbReference type="HOGENOM" id="CLU_030284_2_1_1"/>
<reference evidence="13 14" key="1">
    <citation type="journal article" date="2012" name="Science">
        <title>The Paleozoic origin of enzymatic lignin decomposition reconstructed from 31 fungal genomes.</title>
        <authorList>
            <person name="Floudas D."/>
            <person name="Binder M."/>
            <person name="Riley R."/>
            <person name="Barry K."/>
            <person name="Blanchette R.A."/>
            <person name="Henrissat B."/>
            <person name="Martinez A.T."/>
            <person name="Otillar R."/>
            <person name="Spatafora J.W."/>
            <person name="Yadav J.S."/>
            <person name="Aerts A."/>
            <person name="Benoit I."/>
            <person name="Boyd A."/>
            <person name="Carlson A."/>
            <person name="Copeland A."/>
            <person name="Coutinho P.M."/>
            <person name="de Vries R.P."/>
            <person name="Ferreira P."/>
            <person name="Findley K."/>
            <person name="Foster B."/>
            <person name="Gaskell J."/>
            <person name="Glotzer D."/>
            <person name="Gorecki P."/>
            <person name="Heitman J."/>
            <person name="Hesse C."/>
            <person name="Hori C."/>
            <person name="Igarashi K."/>
            <person name="Jurgens J.A."/>
            <person name="Kallen N."/>
            <person name="Kersten P."/>
            <person name="Kohler A."/>
            <person name="Kuees U."/>
            <person name="Kumar T.K.A."/>
            <person name="Kuo A."/>
            <person name="LaButti K."/>
            <person name="Larrondo L.F."/>
            <person name="Lindquist E."/>
            <person name="Ling A."/>
            <person name="Lombard V."/>
            <person name="Lucas S."/>
            <person name="Lundell T."/>
            <person name="Martin R."/>
            <person name="McLaughlin D.J."/>
            <person name="Morgenstern I."/>
            <person name="Morin E."/>
            <person name="Murat C."/>
            <person name="Nagy L.G."/>
            <person name="Nolan M."/>
            <person name="Ohm R.A."/>
            <person name="Patyshakuliyeva A."/>
            <person name="Rokas A."/>
            <person name="Ruiz-Duenas F.J."/>
            <person name="Sabat G."/>
            <person name="Salamov A."/>
            <person name="Samejima M."/>
            <person name="Schmutz J."/>
            <person name="Slot J.C."/>
            <person name="St John F."/>
            <person name="Stenlid J."/>
            <person name="Sun H."/>
            <person name="Sun S."/>
            <person name="Syed K."/>
            <person name="Tsang A."/>
            <person name="Wiebenga A."/>
            <person name="Young D."/>
            <person name="Pisabarro A."/>
            <person name="Eastwood D.C."/>
            <person name="Martin F."/>
            <person name="Cullen D."/>
            <person name="Grigoriev I.V."/>
            <person name="Hibbett D.S."/>
        </authorList>
    </citation>
    <scope>NUCLEOTIDE SEQUENCE</scope>
    <source>
        <strain evidence="14">FP-58527</strain>
    </source>
</reference>
<dbReference type="Pfam" id="PF22810">
    <property type="entry name" value="LPMO_AA14"/>
    <property type="match status" value="1"/>
</dbReference>
<evidence type="ECO:0000256" key="10">
    <source>
        <dbReference type="ARBA" id="ARBA00023180"/>
    </source>
</evidence>
<evidence type="ECO:0000256" key="7">
    <source>
        <dbReference type="ARBA" id="ARBA00023008"/>
    </source>
</evidence>
<dbReference type="eggNOG" id="ENOG502QPY1">
    <property type="taxonomic scope" value="Eukaryota"/>
</dbReference>
<evidence type="ECO:0008006" key="15">
    <source>
        <dbReference type="Google" id="ProtNLM"/>
    </source>
</evidence>
<keyword evidence="3" id="KW-0964">Secreted</keyword>
<accession>S8EKB3</accession>
<dbReference type="AlphaFoldDB" id="S8EKB3"/>
<keyword evidence="10" id="KW-0325">Glycoprotein</keyword>
<dbReference type="Gene3D" id="2.70.50.70">
    <property type="match status" value="1"/>
</dbReference>
<organism evidence="13 14">
    <name type="scientific">Fomitopsis schrenkii</name>
    <name type="common">Brown rot fungus</name>
    <dbReference type="NCBI Taxonomy" id="2126942"/>
    <lineage>
        <taxon>Eukaryota</taxon>
        <taxon>Fungi</taxon>
        <taxon>Dikarya</taxon>
        <taxon>Basidiomycota</taxon>
        <taxon>Agaricomycotina</taxon>
        <taxon>Agaricomycetes</taxon>
        <taxon>Polyporales</taxon>
        <taxon>Fomitopsis</taxon>
    </lineage>
</organism>
<keyword evidence="5 12" id="KW-0732">Signal</keyword>
<feature type="chain" id="PRO_5004563125" description="Lytic polysaccharide monooxygenase" evidence="12">
    <location>
        <begin position="19"/>
        <end position="296"/>
    </location>
</feature>
<dbReference type="Proteomes" id="UP000015241">
    <property type="component" value="Unassembled WGS sequence"/>
</dbReference>
<evidence type="ECO:0000313" key="13">
    <source>
        <dbReference type="EMBL" id="EPT05587.1"/>
    </source>
</evidence>
<comment type="subcellular location">
    <subcellularLocation>
        <location evidence="2">Secreted</location>
    </subcellularLocation>
</comment>
<evidence type="ECO:0000256" key="1">
    <source>
        <dbReference type="ARBA" id="ARBA00001973"/>
    </source>
</evidence>
<evidence type="ECO:0000313" key="14">
    <source>
        <dbReference type="Proteomes" id="UP000015241"/>
    </source>
</evidence>
<name>S8EKB3_FOMSC</name>
<dbReference type="EMBL" id="KE504123">
    <property type="protein sequence ID" value="EPT05587.1"/>
    <property type="molecule type" value="Genomic_DNA"/>
</dbReference>
<dbReference type="GO" id="GO:0005576">
    <property type="term" value="C:extracellular region"/>
    <property type="evidence" value="ECO:0007669"/>
    <property type="project" value="UniProtKB-SubCell"/>
</dbReference>
<evidence type="ECO:0000256" key="6">
    <source>
        <dbReference type="ARBA" id="ARBA00023002"/>
    </source>
</evidence>
<proteinExistence type="inferred from homology"/>
<dbReference type="GO" id="GO:0046872">
    <property type="term" value="F:metal ion binding"/>
    <property type="evidence" value="ECO:0007669"/>
    <property type="project" value="UniProtKB-KW"/>
</dbReference>
<dbReference type="InterPro" id="IPR054497">
    <property type="entry name" value="LPMO_AA14"/>
</dbReference>
<dbReference type="GO" id="GO:0004497">
    <property type="term" value="F:monooxygenase activity"/>
    <property type="evidence" value="ECO:0007669"/>
    <property type="project" value="UniProtKB-KW"/>
</dbReference>
<dbReference type="SMR" id="S8EKB3"/>
<keyword evidence="7" id="KW-0186">Copper</keyword>
<feature type="non-terminal residue" evidence="13">
    <location>
        <position position="296"/>
    </location>
</feature>
<evidence type="ECO:0000256" key="2">
    <source>
        <dbReference type="ARBA" id="ARBA00004613"/>
    </source>
</evidence>
<keyword evidence="4" id="KW-0479">Metal-binding</keyword>
<protein>
    <recommendedName>
        <fullName evidence="15">Lytic polysaccharide monooxygenase</fullName>
    </recommendedName>
</protein>
<evidence type="ECO:0000256" key="12">
    <source>
        <dbReference type="SAM" id="SignalP"/>
    </source>
</evidence>
<keyword evidence="8" id="KW-0503">Monooxygenase</keyword>
<evidence type="ECO:0000256" key="5">
    <source>
        <dbReference type="ARBA" id="ARBA00022729"/>
    </source>
</evidence>
<evidence type="ECO:0000256" key="11">
    <source>
        <dbReference type="ARBA" id="ARBA00046340"/>
    </source>
</evidence>
<evidence type="ECO:0000256" key="8">
    <source>
        <dbReference type="ARBA" id="ARBA00023033"/>
    </source>
</evidence>
<evidence type="ECO:0000256" key="3">
    <source>
        <dbReference type="ARBA" id="ARBA00022525"/>
    </source>
</evidence>
<comment type="similarity">
    <text evidence="11">Belongs to the polysaccharide monooxygenase AA14 family.</text>
</comment>
<keyword evidence="14" id="KW-1185">Reference proteome</keyword>
<keyword evidence="6" id="KW-0560">Oxidoreductase</keyword>
<dbReference type="STRING" id="743788.S8EKB3"/>
<evidence type="ECO:0000256" key="4">
    <source>
        <dbReference type="ARBA" id="ARBA00022723"/>
    </source>
</evidence>
<keyword evidence="9" id="KW-1015">Disulfide bond</keyword>
<dbReference type="InParanoid" id="S8EKB3"/>
<dbReference type="OrthoDB" id="2019572at2759"/>
<sequence>MTLPLLTALSGLIPLVAGHAAFFHPSMWGFNVTMQTFPYDNRPVSPLQEYTFDQWWFHGHLDYPPNEGDIFELPAGKPVTTQVACDKGATTFFASDPGGNIQQGDNPCPGSPIAAIHTTGIDDLKGCALAITYKSNVSDVQPEDFAVFSVNQTCVWNRFTDFQVPERMPACPPGGCICAWFWIHSPDSGGEQNYMNGFRCNITGATSDVPIAKPQVARRCGADPQNNRLEGNFGNCTWGAKQPFYWLQQQRNNMFEGYYSPPFYTNLYNFLNGAQEDIFEDSYPDGLPSPTVNGTI</sequence>
<comment type="cofactor">
    <cofactor evidence="1">
        <name>Cu(2+)</name>
        <dbReference type="ChEBI" id="CHEBI:29036"/>
    </cofactor>
</comment>
<evidence type="ECO:0000256" key="9">
    <source>
        <dbReference type="ARBA" id="ARBA00023157"/>
    </source>
</evidence>
<feature type="signal peptide" evidence="12">
    <location>
        <begin position="1"/>
        <end position="18"/>
    </location>
</feature>
<gene>
    <name evidence="13" type="ORF">FOMPIDRAFT_1078143</name>
</gene>